<dbReference type="EC" id="1.8.4.11" evidence="11"/>
<organism evidence="13 14">
    <name type="scientific">Flavobacterium rivuli WB 3.3-2 = DSM 21788</name>
    <dbReference type="NCBI Taxonomy" id="1121895"/>
    <lineage>
        <taxon>Bacteria</taxon>
        <taxon>Pseudomonadati</taxon>
        <taxon>Bacteroidota</taxon>
        <taxon>Flavobacteriia</taxon>
        <taxon>Flavobacteriales</taxon>
        <taxon>Flavobacteriaceae</taxon>
        <taxon>Flavobacterium</taxon>
    </lineage>
</organism>
<dbReference type="NCBIfam" id="NF004042">
    <property type="entry name" value="PRK05550.1"/>
    <property type="match status" value="1"/>
</dbReference>
<dbReference type="InterPro" id="IPR002579">
    <property type="entry name" value="Met_Sox_Rdtase_MsrB_dom"/>
</dbReference>
<evidence type="ECO:0000256" key="8">
    <source>
        <dbReference type="ARBA" id="ARBA00047806"/>
    </source>
</evidence>
<evidence type="ECO:0000256" key="1">
    <source>
        <dbReference type="ARBA" id="ARBA00001947"/>
    </source>
</evidence>
<comment type="catalytic activity">
    <reaction evidence="9">
        <text>L-methionyl-[protein] + [thioredoxin]-disulfide + H2O = L-methionyl-(R)-S-oxide-[protein] + [thioredoxin]-dithiol</text>
        <dbReference type="Rhea" id="RHEA:24164"/>
        <dbReference type="Rhea" id="RHEA-COMP:10698"/>
        <dbReference type="Rhea" id="RHEA-COMP:10700"/>
        <dbReference type="Rhea" id="RHEA-COMP:12313"/>
        <dbReference type="Rhea" id="RHEA-COMP:12314"/>
        <dbReference type="ChEBI" id="CHEBI:15377"/>
        <dbReference type="ChEBI" id="CHEBI:16044"/>
        <dbReference type="ChEBI" id="CHEBI:29950"/>
        <dbReference type="ChEBI" id="CHEBI:45764"/>
        <dbReference type="ChEBI" id="CHEBI:50058"/>
        <dbReference type="EC" id="1.8.4.12"/>
    </reaction>
</comment>
<evidence type="ECO:0000256" key="10">
    <source>
        <dbReference type="ARBA" id="ARBA00048782"/>
    </source>
</evidence>
<comment type="similarity">
    <text evidence="11">Belongs to the MsrA Met sulfoxide reductase family.</text>
</comment>
<dbReference type="GO" id="GO:0033744">
    <property type="term" value="F:L-methionine:thioredoxin-disulfide S-oxidoreductase activity"/>
    <property type="evidence" value="ECO:0007669"/>
    <property type="project" value="RHEA"/>
</dbReference>
<dbReference type="PANTHER" id="PTHR43774">
    <property type="entry name" value="PEPTIDE METHIONINE SULFOXIDE REDUCTASE"/>
    <property type="match status" value="1"/>
</dbReference>
<dbReference type="Pfam" id="PF01625">
    <property type="entry name" value="PMSR"/>
    <property type="match status" value="1"/>
</dbReference>
<accession>A0A0A2LZV1</accession>
<comment type="function">
    <text evidence="7 11">Has an important function as a repair enzyme for proteins that have been inactivated by oxidation. Catalyzes the reversible oxidation-reduction of methionine sulfoxide in proteins to methionine.</text>
</comment>
<sequence length="326" mass="36753">MLKWIDIIKYANNGAPAPDRRVEKTEEEWKALLTPEQFRITRLKGTERAHSSELCSLFEPGKYACVCCGTLLFDGSEKFESGTGWPSFTQPVKENAVAYHKDTTYGMVRIEALCNTCDAHLGHVFEDGPKPSGLRYCMNAVSLEKVESNEQKLTFGGGCFWCTEAVFTLLKGVAKVESGYSGGKIDNPTYREVCSGMTGHAEVIEVTYNPAEISYKDLLRIHLSTHNPTTLNRQGADVGTQYRSVIFYRSEQEKEDAQAVIDELQEAYGDPIITELAPYEQFYKAEEYHQDYYANNAEAGYCQAVIDPKLKKFKALFRDKMKTETI</sequence>
<protein>
    <recommendedName>
        <fullName evidence="11">Peptide methionine sulfoxide reductase MsrA</fullName>
        <shortName evidence="11">Protein-methionine-S-oxide reductase</shortName>
        <ecNumber evidence="11">1.8.4.11</ecNumber>
    </recommendedName>
    <alternativeName>
        <fullName evidence="11">Peptide-methionine (S)-S-oxide reductase</fullName>
        <shortName evidence="11">Peptide Met(O) reductase</shortName>
    </alternativeName>
</protein>
<dbReference type="InterPro" id="IPR011057">
    <property type="entry name" value="Mss4-like_sf"/>
</dbReference>
<dbReference type="Proteomes" id="UP000030152">
    <property type="component" value="Unassembled WGS sequence"/>
</dbReference>
<dbReference type="STRING" id="1121895.GCA_000378485_03967"/>
<dbReference type="eggNOG" id="COG0229">
    <property type="taxonomic scope" value="Bacteria"/>
</dbReference>
<evidence type="ECO:0000313" key="13">
    <source>
        <dbReference type="EMBL" id="KGO84871.1"/>
    </source>
</evidence>
<keyword evidence="14" id="KW-1185">Reference proteome</keyword>
<dbReference type="EMBL" id="JRLX01000033">
    <property type="protein sequence ID" value="KGO84871.1"/>
    <property type="molecule type" value="Genomic_DNA"/>
</dbReference>
<proteinExistence type="inferred from homology"/>
<dbReference type="Pfam" id="PF01641">
    <property type="entry name" value="SelR"/>
    <property type="match status" value="1"/>
</dbReference>
<comment type="cofactor">
    <cofactor evidence="1">
        <name>Zn(2+)</name>
        <dbReference type="ChEBI" id="CHEBI:29105"/>
    </cofactor>
</comment>
<comment type="catalytic activity">
    <reaction evidence="8 11">
        <text>L-methionyl-[protein] + [thioredoxin]-disulfide + H2O = L-methionyl-(S)-S-oxide-[protein] + [thioredoxin]-dithiol</text>
        <dbReference type="Rhea" id="RHEA:14217"/>
        <dbReference type="Rhea" id="RHEA-COMP:10698"/>
        <dbReference type="Rhea" id="RHEA-COMP:10700"/>
        <dbReference type="Rhea" id="RHEA-COMP:12313"/>
        <dbReference type="Rhea" id="RHEA-COMP:12315"/>
        <dbReference type="ChEBI" id="CHEBI:15377"/>
        <dbReference type="ChEBI" id="CHEBI:16044"/>
        <dbReference type="ChEBI" id="CHEBI:29950"/>
        <dbReference type="ChEBI" id="CHEBI:44120"/>
        <dbReference type="ChEBI" id="CHEBI:50058"/>
        <dbReference type="EC" id="1.8.4.11"/>
    </reaction>
</comment>
<evidence type="ECO:0000256" key="5">
    <source>
        <dbReference type="ARBA" id="ARBA00023002"/>
    </source>
</evidence>
<name>A0A0A2LZV1_9FLAO</name>
<comment type="similarity">
    <text evidence="2">Belongs to the MsrB Met sulfoxide reductase family.</text>
</comment>
<evidence type="ECO:0000313" key="14">
    <source>
        <dbReference type="Proteomes" id="UP000030152"/>
    </source>
</evidence>
<dbReference type="GO" id="GO:0006979">
    <property type="term" value="P:response to oxidative stress"/>
    <property type="evidence" value="ECO:0007669"/>
    <property type="project" value="UniProtKB-ARBA"/>
</dbReference>
<reference evidence="13 14" key="1">
    <citation type="submission" date="2013-09" db="EMBL/GenBank/DDBJ databases">
        <authorList>
            <person name="Zeng Z."/>
            <person name="Chen C."/>
        </authorList>
    </citation>
    <scope>NUCLEOTIDE SEQUENCE [LARGE SCALE GENOMIC DNA]</scope>
    <source>
        <strain evidence="13 14">WB 3.3-2</strain>
    </source>
</reference>
<dbReference type="NCBIfam" id="TIGR00357">
    <property type="entry name" value="peptide-methionine (R)-S-oxide reductase MsrB"/>
    <property type="match status" value="1"/>
</dbReference>
<keyword evidence="3" id="KW-0479">Metal-binding</keyword>
<dbReference type="Gene3D" id="3.30.1060.10">
    <property type="entry name" value="Peptide methionine sulphoxide reductase MsrA"/>
    <property type="match status" value="1"/>
</dbReference>
<dbReference type="InterPro" id="IPR036509">
    <property type="entry name" value="Met_Sox_Rdtase_MsrA_sf"/>
</dbReference>
<dbReference type="InterPro" id="IPR002569">
    <property type="entry name" value="Met_Sox_Rdtase_MsrA_dom"/>
</dbReference>
<feature type="domain" description="MsrB" evidence="12">
    <location>
        <begin position="26"/>
        <end position="148"/>
    </location>
</feature>
<evidence type="ECO:0000256" key="6">
    <source>
        <dbReference type="ARBA" id="ARBA00023268"/>
    </source>
</evidence>
<evidence type="ECO:0000259" key="12">
    <source>
        <dbReference type="PROSITE" id="PS51790"/>
    </source>
</evidence>
<dbReference type="RefSeq" id="WP_020215145.1">
    <property type="nucleotide sequence ID" value="NZ_JRLX01000033.1"/>
</dbReference>
<dbReference type="NCBIfam" id="TIGR00401">
    <property type="entry name" value="msrA"/>
    <property type="match status" value="1"/>
</dbReference>
<dbReference type="OrthoDB" id="4174719at2"/>
<evidence type="ECO:0000256" key="11">
    <source>
        <dbReference type="HAMAP-Rule" id="MF_01401"/>
    </source>
</evidence>
<evidence type="ECO:0000256" key="2">
    <source>
        <dbReference type="ARBA" id="ARBA00007174"/>
    </source>
</evidence>
<evidence type="ECO:0000256" key="9">
    <source>
        <dbReference type="ARBA" id="ARBA00048488"/>
    </source>
</evidence>
<dbReference type="SUPFAM" id="SSF55068">
    <property type="entry name" value="Peptide methionine sulfoxide reductase"/>
    <property type="match status" value="1"/>
</dbReference>
<evidence type="ECO:0000256" key="3">
    <source>
        <dbReference type="ARBA" id="ARBA00022723"/>
    </source>
</evidence>
<dbReference type="HAMAP" id="MF_01401">
    <property type="entry name" value="MsrA"/>
    <property type="match status" value="1"/>
</dbReference>
<feature type="active site" evidence="11">
    <location>
        <position position="159"/>
    </location>
</feature>
<dbReference type="AlphaFoldDB" id="A0A0A2LZV1"/>
<keyword evidence="4" id="KW-0862">Zinc</keyword>
<gene>
    <name evidence="11" type="primary">msrA</name>
    <name evidence="13" type="ORF">Q765_19360</name>
</gene>
<evidence type="ECO:0000256" key="7">
    <source>
        <dbReference type="ARBA" id="ARBA00024679"/>
    </source>
</evidence>
<evidence type="ECO:0000256" key="4">
    <source>
        <dbReference type="ARBA" id="ARBA00022833"/>
    </source>
</evidence>
<dbReference type="PANTHER" id="PTHR43774:SF1">
    <property type="entry name" value="PEPTIDE METHIONINE SULFOXIDE REDUCTASE MSRA 2"/>
    <property type="match status" value="1"/>
</dbReference>
<comment type="caution">
    <text evidence="13">The sequence shown here is derived from an EMBL/GenBank/DDBJ whole genome shotgun (WGS) entry which is preliminary data.</text>
</comment>
<dbReference type="GO" id="GO:0046872">
    <property type="term" value="F:metal ion binding"/>
    <property type="evidence" value="ECO:0007669"/>
    <property type="project" value="UniProtKB-KW"/>
</dbReference>
<dbReference type="SUPFAM" id="SSF51316">
    <property type="entry name" value="Mss4-like"/>
    <property type="match status" value="1"/>
</dbReference>
<dbReference type="GO" id="GO:0033743">
    <property type="term" value="F:peptide-methionine (R)-S-oxide reductase activity"/>
    <property type="evidence" value="ECO:0007669"/>
    <property type="project" value="UniProtKB-EC"/>
</dbReference>
<dbReference type="GO" id="GO:0008113">
    <property type="term" value="F:peptide-methionine (S)-S-oxide reductase activity"/>
    <property type="evidence" value="ECO:0007669"/>
    <property type="project" value="UniProtKB-UniRule"/>
</dbReference>
<keyword evidence="6" id="KW-0511">Multifunctional enzyme</keyword>
<dbReference type="FunFam" id="2.170.150.20:FF:000001">
    <property type="entry name" value="Peptide methionine sulfoxide reductase MsrB"/>
    <property type="match status" value="1"/>
</dbReference>
<dbReference type="Gene3D" id="2.170.150.20">
    <property type="entry name" value="Peptide methionine sulfoxide reductase"/>
    <property type="match status" value="1"/>
</dbReference>
<dbReference type="PROSITE" id="PS51790">
    <property type="entry name" value="MSRB"/>
    <property type="match status" value="1"/>
</dbReference>
<comment type="catalytic activity">
    <reaction evidence="10 11">
        <text>[thioredoxin]-disulfide + L-methionine + H2O = L-methionine (S)-S-oxide + [thioredoxin]-dithiol</text>
        <dbReference type="Rhea" id="RHEA:19993"/>
        <dbReference type="Rhea" id="RHEA-COMP:10698"/>
        <dbReference type="Rhea" id="RHEA-COMP:10700"/>
        <dbReference type="ChEBI" id="CHEBI:15377"/>
        <dbReference type="ChEBI" id="CHEBI:29950"/>
        <dbReference type="ChEBI" id="CHEBI:50058"/>
        <dbReference type="ChEBI" id="CHEBI:57844"/>
        <dbReference type="ChEBI" id="CHEBI:58772"/>
        <dbReference type="EC" id="1.8.4.11"/>
    </reaction>
</comment>
<dbReference type="eggNOG" id="COG0225">
    <property type="taxonomic scope" value="Bacteria"/>
</dbReference>
<keyword evidence="5 11" id="KW-0560">Oxidoreductase</keyword>